<keyword evidence="2" id="KW-1185">Reference proteome</keyword>
<dbReference type="GeneID" id="106749909"/>
<proteinExistence type="predicted"/>
<feature type="compositionally biased region" description="Basic and acidic residues" evidence="1">
    <location>
        <begin position="50"/>
        <end position="59"/>
    </location>
</feature>
<evidence type="ECO:0000256" key="1">
    <source>
        <dbReference type="SAM" id="MobiDB-lite"/>
    </source>
</evidence>
<dbReference type="KEGG" id="dqu:106749909"/>
<dbReference type="Proteomes" id="UP000515204">
    <property type="component" value="Unplaced"/>
</dbReference>
<name>A0A6P3Y398_DINQU</name>
<feature type="region of interest" description="Disordered" evidence="1">
    <location>
        <begin position="1"/>
        <end position="72"/>
    </location>
</feature>
<reference evidence="3" key="1">
    <citation type="submission" date="2025-08" db="UniProtKB">
        <authorList>
            <consortium name="RefSeq"/>
        </authorList>
    </citation>
    <scope>IDENTIFICATION</scope>
</reference>
<dbReference type="AlphaFoldDB" id="A0A6P3Y398"/>
<sequence>MHRRRCATADARDSTDEDQLTTSMTVDDDDNSSSRQRFDDDDDDNSDYNGNKHDDKDHYGGGTQGPARAISVVPHRKTGLPTFARWWRRNQRATRVAARYGATEDTKRPADFVQTFFPHPLPRPRALPLAV</sequence>
<evidence type="ECO:0000313" key="2">
    <source>
        <dbReference type="Proteomes" id="UP000515204"/>
    </source>
</evidence>
<gene>
    <name evidence="3" type="primary">LOC106749909</name>
</gene>
<organism evidence="2 3">
    <name type="scientific">Dinoponera quadriceps</name>
    <name type="common">South American ant</name>
    <dbReference type="NCBI Taxonomy" id="609295"/>
    <lineage>
        <taxon>Eukaryota</taxon>
        <taxon>Metazoa</taxon>
        <taxon>Ecdysozoa</taxon>
        <taxon>Arthropoda</taxon>
        <taxon>Hexapoda</taxon>
        <taxon>Insecta</taxon>
        <taxon>Pterygota</taxon>
        <taxon>Neoptera</taxon>
        <taxon>Endopterygota</taxon>
        <taxon>Hymenoptera</taxon>
        <taxon>Apocrita</taxon>
        <taxon>Aculeata</taxon>
        <taxon>Formicoidea</taxon>
        <taxon>Formicidae</taxon>
        <taxon>Ponerinae</taxon>
        <taxon>Ponerini</taxon>
        <taxon>Dinoponera</taxon>
    </lineage>
</organism>
<accession>A0A6P3Y398</accession>
<evidence type="ECO:0000313" key="3">
    <source>
        <dbReference type="RefSeq" id="XP_014485326.1"/>
    </source>
</evidence>
<protein>
    <submittedName>
        <fullName evidence="3">Uncharacterized protein LOC106749909</fullName>
    </submittedName>
</protein>
<dbReference type="RefSeq" id="XP_014485326.1">
    <property type="nucleotide sequence ID" value="XM_014629840.1"/>
</dbReference>